<dbReference type="Proteomes" id="UP000749010">
    <property type="component" value="Unassembled WGS sequence"/>
</dbReference>
<proteinExistence type="predicted"/>
<dbReference type="InterPro" id="IPR007709">
    <property type="entry name" value="N-FG_amidohydro"/>
</dbReference>
<dbReference type="Pfam" id="PF05013">
    <property type="entry name" value="FGase"/>
    <property type="match status" value="1"/>
</dbReference>
<accession>A0ABX1TS99</accession>
<dbReference type="SUPFAM" id="SSF53187">
    <property type="entry name" value="Zn-dependent exopeptidases"/>
    <property type="match status" value="1"/>
</dbReference>
<reference evidence="1 2" key="1">
    <citation type="submission" date="2019-03" db="EMBL/GenBank/DDBJ databases">
        <title>Metabolic reconstructions from genomes of highly enriched 'Candidatus Accumulibacter' and 'Candidatus Competibacter' bioreactor populations.</title>
        <authorList>
            <person name="Annavajhala M.K."/>
            <person name="Welles L."/>
            <person name="Abbas B."/>
            <person name="Sorokin D."/>
            <person name="Park H."/>
            <person name="Van Loosdrecht M."/>
            <person name="Chandran K."/>
        </authorList>
    </citation>
    <scope>NUCLEOTIDE SEQUENCE [LARGE SCALE GENOMIC DNA]</scope>
    <source>
        <strain evidence="1 2">SBR_S</strain>
    </source>
</reference>
<keyword evidence="2" id="KW-1185">Reference proteome</keyword>
<organism evidence="1 2">
    <name type="scientific">Candidatus Accumulibacter phosphatis</name>
    <dbReference type="NCBI Taxonomy" id="327160"/>
    <lineage>
        <taxon>Bacteria</taxon>
        <taxon>Pseudomonadati</taxon>
        <taxon>Pseudomonadota</taxon>
        <taxon>Betaproteobacteria</taxon>
        <taxon>Candidatus Accumulibacter</taxon>
    </lineage>
</organism>
<comment type="caution">
    <text evidence="1">The sequence shown here is derived from an EMBL/GenBank/DDBJ whole genome shotgun (WGS) entry which is preliminary data.</text>
</comment>
<dbReference type="EMBL" id="SPMY01000013">
    <property type="protein sequence ID" value="NMQ27116.1"/>
    <property type="molecule type" value="Genomic_DNA"/>
</dbReference>
<protein>
    <submittedName>
        <fullName evidence="1">N-formylglutamate amidohydrolase</fullName>
    </submittedName>
</protein>
<name>A0ABX1TS99_9PROT</name>
<evidence type="ECO:0000313" key="1">
    <source>
        <dbReference type="EMBL" id="NMQ27116.1"/>
    </source>
</evidence>
<evidence type="ECO:0000313" key="2">
    <source>
        <dbReference type="Proteomes" id="UP000749010"/>
    </source>
</evidence>
<dbReference type="Gene3D" id="3.40.630.40">
    <property type="entry name" value="Zn-dependent exopeptidases"/>
    <property type="match status" value="1"/>
</dbReference>
<sequence>MPEHLRDFHVVTCEHGGKRIPAAYVDLFHGWQARLSSHRGYDRGALIMARDLAAALQAPLVTSTVSRLLVDLNRSLSSPQAWSDATRALSPTSKQAIVSRHYAPYRQRLMNTVAEAVAAGQRVIHVSSHSFTPVLDGQVRNADIGLLYDPARPGEVALAARWKAALAEHSAELRVRRNYPYHGKNDGLTTAMRRCFAPSEYVGIEIELNQALVLAQPRLWRQLRRAVVTTLASALR</sequence>
<gene>
    <name evidence="1" type="ORF">E4Q23_04700</name>
</gene>